<accession>A0AAW0BC40</accession>
<dbReference type="AlphaFoldDB" id="A0AAW0BC40"/>
<comment type="caution">
    <text evidence="1">The sequence shown here is derived from an EMBL/GenBank/DDBJ whole genome shotgun (WGS) entry which is preliminary data.</text>
</comment>
<dbReference type="EMBL" id="JAWWNJ010000036">
    <property type="protein sequence ID" value="KAK7023278.1"/>
    <property type="molecule type" value="Genomic_DNA"/>
</dbReference>
<evidence type="ECO:0008006" key="3">
    <source>
        <dbReference type="Google" id="ProtNLM"/>
    </source>
</evidence>
<proteinExistence type="predicted"/>
<evidence type="ECO:0000313" key="2">
    <source>
        <dbReference type="Proteomes" id="UP001362999"/>
    </source>
</evidence>
<organism evidence="1 2">
    <name type="scientific">Favolaschia claudopus</name>
    <dbReference type="NCBI Taxonomy" id="2862362"/>
    <lineage>
        <taxon>Eukaryota</taxon>
        <taxon>Fungi</taxon>
        <taxon>Dikarya</taxon>
        <taxon>Basidiomycota</taxon>
        <taxon>Agaricomycotina</taxon>
        <taxon>Agaricomycetes</taxon>
        <taxon>Agaricomycetidae</taxon>
        <taxon>Agaricales</taxon>
        <taxon>Marasmiineae</taxon>
        <taxon>Mycenaceae</taxon>
        <taxon>Favolaschia</taxon>
    </lineage>
</organism>
<sequence>MDLFHARTPDIWERLRNNALALDIETLAIRKSIDIAQTRLNVLQNQGGPSVEAEYLSQYIARYSSLLAPIRRLPVDVLRTIFLDPVLHKTQPAKTYRGIVVRYSPNCLGAVCHHWRSVTCEIATLWSNLFVFLNWPRRYTIDSLRIALNRSRNAPLNLSFRPVKTSSWSTLDDEIMEEVLKHAARWASVNLPLDPHFLQQLAPIEGKLESLHTLTFFARDKHTALPPTKAFAFAPKLRDFRLFGNFSPDISAPPVLPWQQLSTLRIDSDRDNPEFYRRLLSRTQNASQLVISLRDAGEANPQEIYEGRHRTKINGFGCHCPSQLVIHHPSSSSSILGHPN</sequence>
<dbReference type="Proteomes" id="UP001362999">
    <property type="component" value="Unassembled WGS sequence"/>
</dbReference>
<evidence type="ECO:0000313" key="1">
    <source>
        <dbReference type="EMBL" id="KAK7023278.1"/>
    </source>
</evidence>
<gene>
    <name evidence="1" type="ORF">R3P38DRAFT_3537654</name>
</gene>
<name>A0AAW0BC40_9AGAR</name>
<protein>
    <recommendedName>
        <fullName evidence="3">F-box domain-containing protein</fullName>
    </recommendedName>
</protein>
<reference evidence="1 2" key="1">
    <citation type="journal article" date="2024" name="J Genomics">
        <title>Draft genome sequencing and assembly of Favolaschia claudopus CIRM-BRFM 2984 isolated from oak limbs.</title>
        <authorList>
            <person name="Navarro D."/>
            <person name="Drula E."/>
            <person name="Chaduli D."/>
            <person name="Cazenave R."/>
            <person name="Ahrendt S."/>
            <person name="Wang J."/>
            <person name="Lipzen A."/>
            <person name="Daum C."/>
            <person name="Barry K."/>
            <person name="Grigoriev I.V."/>
            <person name="Favel A."/>
            <person name="Rosso M.N."/>
            <person name="Martin F."/>
        </authorList>
    </citation>
    <scope>NUCLEOTIDE SEQUENCE [LARGE SCALE GENOMIC DNA]</scope>
    <source>
        <strain evidence="1 2">CIRM-BRFM 2984</strain>
    </source>
</reference>
<keyword evidence="2" id="KW-1185">Reference proteome</keyword>